<organism evidence="2">
    <name type="scientific">Anthurium amnicola</name>
    <dbReference type="NCBI Taxonomy" id="1678845"/>
    <lineage>
        <taxon>Eukaryota</taxon>
        <taxon>Viridiplantae</taxon>
        <taxon>Streptophyta</taxon>
        <taxon>Embryophyta</taxon>
        <taxon>Tracheophyta</taxon>
        <taxon>Spermatophyta</taxon>
        <taxon>Magnoliopsida</taxon>
        <taxon>Liliopsida</taxon>
        <taxon>Araceae</taxon>
        <taxon>Pothoideae</taxon>
        <taxon>Potheae</taxon>
        <taxon>Anthurium</taxon>
    </lineage>
</organism>
<accession>A0A1D1Z0W5</accession>
<feature type="region of interest" description="Disordered" evidence="1">
    <location>
        <begin position="261"/>
        <end position="293"/>
    </location>
</feature>
<protein>
    <submittedName>
        <fullName evidence="2">Uncharacterized protein C191.01</fullName>
    </submittedName>
</protein>
<dbReference type="EMBL" id="GDJX01007381">
    <property type="protein sequence ID" value="JAT60555.1"/>
    <property type="molecule type" value="Transcribed_RNA"/>
</dbReference>
<sequence>MESTQKRVTPSGYETKVSSTLDKTENGSTRVDTSASAVPMNMSKPNKTRIEKLPLTPPRSVSFDLSVTTLSIPSDFLNSFTNSPVESIDIPVNDCSEEICVSLKERDTEMKDLVDCNKDFFDTIKQSLLEEKWKEFLKVLYSKREVIPDSKWMESISEILSDNAQFIATFKMITGYYENDDNDINYDDDFQEENDDDCCRSYGSCTISESPYVDITPIRNYPHVLENLEISHPQFFINVKNELGKLSKGLSRRGSTLGRNHLSNDNPLLHPNVEDHSSDQSSDNESSDGTSETLHDEFKRLLVIPRSVMSDCEWETAINECLDPWPTLIDQWEEIIINEIRQKETFNF</sequence>
<feature type="compositionally biased region" description="Polar residues" evidence="1">
    <location>
        <begin position="16"/>
        <end position="36"/>
    </location>
</feature>
<proteinExistence type="predicted"/>
<reference evidence="2" key="1">
    <citation type="submission" date="2015-07" db="EMBL/GenBank/DDBJ databases">
        <title>Transcriptome Assembly of Anthurium amnicola.</title>
        <authorList>
            <person name="Suzuki J."/>
        </authorList>
    </citation>
    <scope>NUCLEOTIDE SEQUENCE</scope>
</reference>
<feature type="region of interest" description="Disordered" evidence="1">
    <location>
        <begin position="1"/>
        <end position="53"/>
    </location>
</feature>
<evidence type="ECO:0000256" key="1">
    <source>
        <dbReference type="SAM" id="MobiDB-lite"/>
    </source>
</evidence>
<gene>
    <name evidence="2" type="primary">SPCC191.01_1</name>
    <name evidence="2" type="ORF">g.13493</name>
</gene>
<dbReference type="AlphaFoldDB" id="A0A1D1Z0W5"/>
<evidence type="ECO:0000313" key="2">
    <source>
        <dbReference type="EMBL" id="JAT60555.1"/>
    </source>
</evidence>
<feature type="compositionally biased region" description="Low complexity" evidence="1">
    <location>
        <begin position="279"/>
        <end position="288"/>
    </location>
</feature>
<name>A0A1D1Z0W5_9ARAE</name>